<sequence length="146" mass="16424">MYYAEQKILKTLPKMAEKATEPDLKAAFEHHHGETEEHIRRLERVMDELDIPHRGVTCEAIQGILEEGEEIMSETEAGDALDAGLVASAQAVEHYEIARYGTMVSWAKTLDKPTVAKLLEQTLDQEYNADRTLSKLGETELNREAA</sequence>
<comment type="caution">
    <text evidence="1">The sequence shown here is derived from an EMBL/GenBank/DDBJ whole genome shotgun (WGS) entry which is preliminary data.</text>
</comment>
<gene>
    <name evidence="1" type="ORF">F3S47_06720</name>
</gene>
<dbReference type="Pfam" id="PF05974">
    <property type="entry name" value="DUF892"/>
    <property type="match status" value="1"/>
</dbReference>
<dbReference type="InterPro" id="IPR047114">
    <property type="entry name" value="YciF"/>
</dbReference>
<dbReference type="PANTHER" id="PTHR30565">
    <property type="entry name" value="PROTEIN YCIF"/>
    <property type="match status" value="1"/>
</dbReference>
<dbReference type="InterPro" id="IPR009078">
    <property type="entry name" value="Ferritin-like_SF"/>
</dbReference>
<reference evidence="1 2" key="1">
    <citation type="submission" date="2019-09" db="EMBL/GenBank/DDBJ databases">
        <authorList>
            <person name="Park J.-S."/>
            <person name="Choi H.-J."/>
        </authorList>
    </citation>
    <scope>NUCLEOTIDE SEQUENCE [LARGE SCALE GENOMIC DNA]</scope>
    <source>
        <strain evidence="1 2">176SS1-4</strain>
    </source>
</reference>
<keyword evidence="2" id="KW-1185">Reference proteome</keyword>
<dbReference type="InterPro" id="IPR010287">
    <property type="entry name" value="DUF892_YciF-like"/>
</dbReference>
<evidence type="ECO:0000313" key="1">
    <source>
        <dbReference type="EMBL" id="KAA9008950.1"/>
    </source>
</evidence>
<protein>
    <submittedName>
        <fullName evidence="1">DUF892 family protein</fullName>
    </submittedName>
</protein>
<dbReference type="Proteomes" id="UP000326554">
    <property type="component" value="Unassembled WGS sequence"/>
</dbReference>
<dbReference type="PANTHER" id="PTHR30565:SF9">
    <property type="entry name" value="PROTEIN YCIF"/>
    <property type="match status" value="1"/>
</dbReference>
<dbReference type="InterPro" id="IPR012347">
    <property type="entry name" value="Ferritin-like"/>
</dbReference>
<evidence type="ECO:0000313" key="2">
    <source>
        <dbReference type="Proteomes" id="UP000326554"/>
    </source>
</evidence>
<organism evidence="1 2">
    <name type="scientific">Histidinibacterium aquaticum</name>
    <dbReference type="NCBI Taxonomy" id="2613962"/>
    <lineage>
        <taxon>Bacteria</taxon>
        <taxon>Pseudomonadati</taxon>
        <taxon>Pseudomonadota</taxon>
        <taxon>Alphaproteobacteria</taxon>
        <taxon>Rhodobacterales</taxon>
        <taxon>Paracoccaceae</taxon>
        <taxon>Histidinibacterium</taxon>
    </lineage>
</organism>
<proteinExistence type="predicted"/>
<dbReference type="SUPFAM" id="SSF47240">
    <property type="entry name" value="Ferritin-like"/>
    <property type="match status" value="1"/>
</dbReference>
<name>A0A5J5GLE4_9RHOB</name>
<dbReference type="EMBL" id="VYQE01000002">
    <property type="protein sequence ID" value="KAA9008950.1"/>
    <property type="molecule type" value="Genomic_DNA"/>
</dbReference>
<dbReference type="Gene3D" id="1.20.1260.10">
    <property type="match status" value="1"/>
</dbReference>
<dbReference type="AlphaFoldDB" id="A0A5J5GLE4"/>
<accession>A0A5J5GLE4</accession>